<accession>A0A674AYC2</accession>
<dbReference type="InParanoid" id="A0A674AYC2"/>
<sequence length="170" mass="18870">MTMFSLIDLLNDPVQGGHLPLPHRPGPVHFHHLYAQCVPGGDHCPCRWTVCPCLRPVFPASLCPPSHGCGSSSWMHHSKNVLYCPAQWHHACLHSVFFRIDNVIWIYMLTVAKLSPMVADKRVFSSCYASLSPIFIISSNKKAKSKLVCAAADQEQPSADTQDFSDNISN</sequence>
<proteinExistence type="predicted"/>
<evidence type="ECO:0000313" key="1">
    <source>
        <dbReference type="Ensembl" id="ENSSTUP00000063541.1"/>
    </source>
</evidence>
<reference evidence="1" key="2">
    <citation type="submission" date="2025-09" db="UniProtKB">
        <authorList>
            <consortium name="Ensembl"/>
        </authorList>
    </citation>
    <scope>IDENTIFICATION</scope>
</reference>
<dbReference type="AlphaFoldDB" id="A0A674AYC2"/>
<dbReference type="Proteomes" id="UP000472277">
    <property type="component" value="Chromosome 16"/>
</dbReference>
<name>A0A674AYC2_SALTR</name>
<dbReference type="Ensembl" id="ENSSTUT00000067041.1">
    <property type="protein sequence ID" value="ENSSTUP00000063541.1"/>
    <property type="gene ID" value="ENSSTUG00000027565.1"/>
</dbReference>
<keyword evidence="2" id="KW-1185">Reference proteome</keyword>
<protein>
    <submittedName>
        <fullName evidence="1">Uncharacterized protein</fullName>
    </submittedName>
</protein>
<organism evidence="1 2">
    <name type="scientific">Salmo trutta</name>
    <name type="common">Brown trout</name>
    <dbReference type="NCBI Taxonomy" id="8032"/>
    <lineage>
        <taxon>Eukaryota</taxon>
        <taxon>Metazoa</taxon>
        <taxon>Chordata</taxon>
        <taxon>Craniata</taxon>
        <taxon>Vertebrata</taxon>
        <taxon>Euteleostomi</taxon>
        <taxon>Actinopterygii</taxon>
        <taxon>Neopterygii</taxon>
        <taxon>Teleostei</taxon>
        <taxon>Protacanthopterygii</taxon>
        <taxon>Salmoniformes</taxon>
        <taxon>Salmonidae</taxon>
        <taxon>Salmoninae</taxon>
        <taxon>Salmo</taxon>
    </lineage>
</organism>
<evidence type="ECO:0000313" key="2">
    <source>
        <dbReference type="Proteomes" id="UP000472277"/>
    </source>
</evidence>
<reference evidence="1" key="1">
    <citation type="submission" date="2025-08" db="UniProtKB">
        <authorList>
            <consortium name="Ensembl"/>
        </authorList>
    </citation>
    <scope>IDENTIFICATION</scope>
</reference>